<dbReference type="Proteomes" id="UP000000845">
    <property type="component" value="Chromosome"/>
</dbReference>
<dbReference type="InterPro" id="IPR036388">
    <property type="entry name" value="WH-like_DNA-bd_sf"/>
</dbReference>
<dbReference type="RefSeq" id="WP_012862809.1">
    <property type="nucleotide sequence ID" value="NC_013517.1"/>
</dbReference>
<protein>
    <submittedName>
        <fullName evidence="5">Transcriptional regulator, DeoR family</fullName>
    </submittedName>
</protein>
<dbReference type="PROSITE" id="PS51000">
    <property type="entry name" value="HTH_DEOR_2"/>
    <property type="match status" value="1"/>
</dbReference>
<dbReference type="InterPro" id="IPR001034">
    <property type="entry name" value="DeoR_HTH"/>
</dbReference>
<name>D1AQG7_SEBTE</name>
<dbReference type="PANTHER" id="PTHR30363:SF44">
    <property type="entry name" value="AGA OPERON TRANSCRIPTIONAL REPRESSOR-RELATED"/>
    <property type="match status" value="1"/>
</dbReference>
<gene>
    <name evidence="5" type="ordered locus">Sterm_3388</name>
</gene>
<keyword evidence="3" id="KW-0804">Transcription</keyword>
<dbReference type="KEGG" id="str:Sterm_3388"/>
<evidence type="ECO:0000259" key="4">
    <source>
        <dbReference type="PROSITE" id="PS51000"/>
    </source>
</evidence>
<dbReference type="GO" id="GO:0003700">
    <property type="term" value="F:DNA-binding transcription factor activity"/>
    <property type="evidence" value="ECO:0007669"/>
    <property type="project" value="InterPro"/>
</dbReference>
<reference evidence="5 6" key="2">
    <citation type="journal article" date="2010" name="Stand. Genomic Sci.">
        <title>Complete genome sequence of Sebaldella termitidis type strain (NCTC 11300).</title>
        <authorList>
            <person name="Harmon-Smith M."/>
            <person name="Celia L."/>
            <person name="Chertkov O."/>
            <person name="Lapidus A."/>
            <person name="Copeland A."/>
            <person name="Glavina Del Rio T."/>
            <person name="Nolan M."/>
            <person name="Lucas S."/>
            <person name="Tice H."/>
            <person name="Cheng J.F."/>
            <person name="Han C."/>
            <person name="Detter J.C."/>
            <person name="Bruce D."/>
            <person name="Goodwin L."/>
            <person name="Pitluck S."/>
            <person name="Pati A."/>
            <person name="Liolios K."/>
            <person name="Ivanova N."/>
            <person name="Mavromatis K."/>
            <person name="Mikhailova N."/>
            <person name="Chen A."/>
            <person name="Palaniappan K."/>
            <person name="Land M."/>
            <person name="Hauser L."/>
            <person name="Chang Y.J."/>
            <person name="Jeffries C.D."/>
            <person name="Brettin T."/>
            <person name="Goker M."/>
            <person name="Beck B."/>
            <person name="Bristow J."/>
            <person name="Eisen J.A."/>
            <person name="Markowitz V."/>
            <person name="Hugenholtz P."/>
            <person name="Kyrpides N.C."/>
            <person name="Klenk H.P."/>
            <person name="Chen F."/>
        </authorList>
    </citation>
    <scope>NUCLEOTIDE SEQUENCE [LARGE SCALE GENOMIC DNA]</scope>
    <source>
        <strain evidence="6">ATCC 33386 / NCTC 11300</strain>
    </source>
</reference>
<evidence type="ECO:0000256" key="2">
    <source>
        <dbReference type="ARBA" id="ARBA00023125"/>
    </source>
</evidence>
<sequence>MKDQRIEVILSKVKEKGIVSTLELTEELNVTEMTIRRDLKYLEDKKLLIRIHGGAKSIKKIQQEKLYDDRKVKYMKEKEHIAKIAASYIQDGETVFIAPGTTTERIPEFIKAKNVTVVTNSYSVMVKYSHLDLDFIVTGGRLRRKTEAIIPDYFLDSISKINVDKCFIGANGVSGNKVTISNYDEGLIQQIVLENAKERFLLLDSSKFNREAFYSFFKVEDLDGIITDGNLKPDIMKDYKKITKIINI</sequence>
<keyword evidence="2" id="KW-0238">DNA-binding</keyword>
<evidence type="ECO:0000256" key="1">
    <source>
        <dbReference type="ARBA" id="ARBA00023015"/>
    </source>
</evidence>
<keyword evidence="1" id="KW-0805">Transcription regulation</keyword>
<proteinExistence type="predicted"/>
<dbReference type="EMBL" id="CP001739">
    <property type="protein sequence ID" value="ACZ10227.1"/>
    <property type="molecule type" value="Genomic_DNA"/>
</dbReference>
<keyword evidence="6" id="KW-1185">Reference proteome</keyword>
<feature type="domain" description="HTH deoR-type" evidence="4">
    <location>
        <begin position="2"/>
        <end position="57"/>
    </location>
</feature>
<accession>D1AQG7</accession>
<dbReference type="PRINTS" id="PR00037">
    <property type="entry name" value="HTHLACR"/>
</dbReference>
<dbReference type="SMART" id="SM01134">
    <property type="entry name" value="DeoRC"/>
    <property type="match status" value="1"/>
</dbReference>
<dbReference type="STRING" id="526218.Sterm_3388"/>
<evidence type="ECO:0000313" key="5">
    <source>
        <dbReference type="EMBL" id="ACZ10227.1"/>
    </source>
</evidence>
<dbReference type="InterPro" id="IPR014036">
    <property type="entry name" value="DeoR-like_C"/>
</dbReference>
<dbReference type="Pfam" id="PF00455">
    <property type="entry name" value="DeoRC"/>
    <property type="match status" value="1"/>
</dbReference>
<dbReference type="Pfam" id="PF08220">
    <property type="entry name" value="HTH_DeoR"/>
    <property type="match status" value="1"/>
</dbReference>
<dbReference type="HOGENOM" id="CLU_060699_1_0_0"/>
<dbReference type="InterPro" id="IPR036390">
    <property type="entry name" value="WH_DNA-bd_sf"/>
</dbReference>
<dbReference type="Gene3D" id="1.10.10.10">
    <property type="entry name" value="Winged helix-like DNA-binding domain superfamily/Winged helix DNA-binding domain"/>
    <property type="match status" value="1"/>
</dbReference>
<evidence type="ECO:0000256" key="3">
    <source>
        <dbReference type="ARBA" id="ARBA00023163"/>
    </source>
</evidence>
<dbReference type="eggNOG" id="COG1349">
    <property type="taxonomic scope" value="Bacteria"/>
</dbReference>
<dbReference type="SUPFAM" id="SSF100950">
    <property type="entry name" value="NagB/RpiA/CoA transferase-like"/>
    <property type="match status" value="1"/>
</dbReference>
<dbReference type="SMART" id="SM00420">
    <property type="entry name" value="HTH_DEOR"/>
    <property type="match status" value="1"/>
</dbReference>
<organism evidence="5 6">
    <name type="scientific">Sebaldella termitidis (strain ATCC 33386 / NCTC 11300)</name>
    <dbReference type="NCBI Taxonomy" id="526218"/>
    <lineage>
        <taxon>Bacteria</taxon>
        <taxon>Fusobacteriati</taxon>
        <taxon>Fusobacteriota</taxon>
        <taxon>Fusobacteriia</taxon>
        <taxon>Fusobacteriales</taxon>
        <taxon>Leptotrichiaceae</taxon>
        <taxon>Sebaldella</taxon>
    </lineage>
</organism>
<dbReference type="Gene3D" id="3.40.50.1360">
    <property type="match status" value="1"/>
</dbReference>
<dbReference type="PANTHER" id="PTHR30363">
    <property type="entry name" value="HTH-TYPE TRANSCRIPTIONAL REGULATOR SRLR-RELATED"/>
    <property type="match status" value="1"/>
</dbReference>
<dbReference type="InterPro" id="IPR037171">
    <property type="entry name" value="NagB/RpiA_transferase-like"/>
</dbReference>
<dbReference type="AlphaFoldDB" id="D1AQG7"/>
<reference evidence="6" key="1">
    <citation type="submission" date="2009-09" db="EMBL/GenBank/DDBJ databases">
        <title>The complete chromosome of Sebaldella termitidis ATCC 33386.</title>
        <authorList>
            <consortium name="US DOE Joint Genome Institute (JGI-PGF)"/>
            <person name="Lucas S."/>
            <person name="Copeland A."/>
            <person name="Lapidus A."/>
            <person name="Glavina del Rio T."/>
            <person name="Dalin E."/>
            <person name="Tice H."/>
            <person name="Bruce D."/>
            <person name="Goodwin L."/>
            <person name="Pitluck S."/>
            <person name="Kyrpides N."/>
            <person name="Mavromatis K."/>
            <person name="Ivanova N."/>
            <person name="Mikhailova N."/>
            <person name="Sims D."/>
            <person name="Meincke L."/>
            <person name="Brettin T."/>
            <person name="Detter J.C."/>
            <person name="Han C."/>
            <person name="Larimer F."/>
            <person name="Land M."/>
            <person name="Hauser L."/>
            <person name="Markowitz V."/>
            <person name="Cheng J.F."/>
            <person name="Hugenholtz P."/>
            <person name="Woyke T."/>
            <person name="Wu D."/>
            <person name="Eisen J.A."/>
        </authorList>
    </citation>
    <scope>NUCLEOTIDE SEQUENCE [LARGE SCALE GENOMIC DNA]</scope>
    <source>
        <strain evidence="6">ATCC 33386 / NCTC 11300</strain>
    </source>
</reference>
<dbReference type="GO" id="GO:0003677">
    <property type="term" value="F:DNA binding"/>
    <property type="evidence" value="ECO:0007669"/>
    <property type="project" value="UniProtKB-KW"/>
</dbReference>
<dbReference type="SUPFAM" id="SSF46785">
    <property type="entry name" value="Winged helix' DNA-binding domain"/>
    <property type="match status" value="1"/>
</dbReference>
<evidence type="ECO:0000313" key="6">
    <source>
        <dbReference type="Proteomes" id="UP000000845"/>
    </source>
</evidence>
<dbReference type="InterPro" id="IPR018356">
    <property type="entry name" value="Tscrpt_reg_HTH_DeoR_CS"/>
</dbReference>
<dbReference type="InterPro" id="IPR050313">
    <property type="entry name" value="Carb_Metab_HTH_regulators"/>
</dbReference>
<dbReference type="PROSITE" id="PS00894">
    <property type="entry name" value="HTH_DEOR_1"/>
    <property type="match status" value="1"/>
</dbReference>